<organism evidence="1 2">
    <name type="scientific">Pseudomonas piscis</name>
    <dbReference type="NCBI Taxonomy" id="2614538"/>
    <lineage>
        <taxon>Bacteria</taxon>
        <taxon>Pseudomonadati</taxon>
        <taxon>Pseudomonadota</taxon>
        <taxon>Gammaproteobacteria</taxon>
        <taxon>Pseudomonadales</taxon>
        <taxon>Pseudomonadaceae</taxon>
        <taxon>Pseudomonas</taxon>
    </lineage>
</organism>
<proteinExistence type="predicted"/>
<sequence length="212" mass="24234">MIDQDGYLTFPLYHGTSTLYRDSIEKQGLGAVRDPSLFDFEILEQLAKLLDAQKSKSTWWQMNDFIVKAMIDQNVTGGGFNFRYGGIYLSASRQTAQMYARSPKGSEIISHIFWAYEELKSVDPDAASQLLHCAHPLTKLFEKPSMPMLITISKVKANLLTTEHGKAIDEQLAEMKTLREARDPHLIDVIWQQRNFTFDGTLEPHTLMFEEL</sequence>
<accession>A0A7X1U4P9</accession>
<dbReference type="Proteomes" id="UP000486534">
    <property type="component" value="Unassembled WGS sequence"/>
</dbReference>
<gene>
    <name evidence="1" type="ORF">GDH07_13140</name>
</gene>
<evidence type="ECO:0000313" key="2">
    <source>
        <dbReference type="Proteomes" id="UP000486534"/>
    </source>
</evidence>
<evidence type="ECO:0000313" key="1">
    <source>
        <dbReference type="EMBL" id="MQA54255.1"/>
    </source>
</evidence>
<dbReference type="RefSeq" id="WP_152897803.1">
    <property type="nucleotide sequence ID" value="NZ_WHUV01000002.1"/>
</dbReference>
<dbReference type="AlphaFoldDB" id="A0A7X1U4P9"/>
<protein>
    <submittedName>
        <fullName evidence="1">Uncharacterized protein</fullName>
    </submittedName>
</protein>
<name>A0A7X1U4P9_9PSED</name>
<dbReference type="EMBL" id="WHUV01000002">
    <property type="protein sequence ID" value="MQA54255.1"/>
    <property type="molecule type" value="Genomic_DNA"/>
</dbReference>
<comment type="caution">
    <text evidence="1">The sequence shown here is derived from an EMBL/GenBank/DDBJ whole genome shotgun (WGS) entry which is preliminary data.</text>
</comment>
<reference evidence="1 2" key="1">
    <citation type="submission" date="2019-10" db="EMBL/GenBank/DDBJ databases">
        <title>Pseudomonas dajingensis sp. nov., isolated from the profound head ulcers of farmed Murray cod (Maccullochella peelii peelii).</title>
        <authorList>
            <person name="Liu Y."/>
        </authorList>
    </citation>
    <scope>NUCLEOTIDE SEQUENCE [LARGE SCALE GENOMIC DNA]</scope>
    <source>
        <strain evidence="1 2">MC042</strain>
    </source>
</reference>